<accession>A0AAV7WMT9</accession>
<keyword evidence="3" id="KW-1185">Reference proteome</keyword>
<comment type="caution">
    <text evidence="2">The sequence shown here is derived from an EMBL/GenBank/DDBJ whole genome shotgun (WGS) entry which is preliminary data.</text>
</comment>
<feature type="compositionally biased region" description="Basic and acidic residues" evidence="1">
    <location>
        <begin position="48"/>
        <end position="57"/>
    </location>
</feature>
<feature type="compositionally biased region" description="Polar residues" evidence="1">
    <location>
        <begin position="34"/>
        <end position="47"/>
    </location>
</feature>
<proteinExistence type="predicted"/>
<evidence type="ECO:0000313" key="2">
    <source>
        <dbReference type="EMBL" id="KAJ1215407.1"/>
    </source>
</evidence>
<evidence type="ECO:0000256" key="1">
    <source>
        <dbReference type="SAM" id="MobiDB-lite"/>
    </source>
</evidence>
<name>A0AAV7WMT9_PLEWA</name>
<dbReference type="EMBL" id="JANPWB010000001">
    <property type="protein sequence ID" value="KAJ1215407.1"/>
    <property type="molecule type" value="Genomic_DNA"/>
</dbReference>
<protein>
    <submittedName>
        <fullName evidence="2">Uncharacterized protein</fullName>
    </submittedName>
</protein>
<sequence length="115" mass="12299">METLGLRRKEAVPVETTIQMPSGFMVPYLKQKQSRYGQNGDSTTDEGTSIREAHRIPEAGTGTLQDNYGCGEWGSLTMASAFECITEAGGSAEPTLVLQPGATLILGEPNHVGQQ</sequence>
<gene>
    <name evidence="2" type="ORF">NDU88_003016</name>
</gene>
<feature type="region of interest" description="Disordered" evidence="1">
    <location>
        <begin position="32"/>
        <end position="64"/>
    </location>
</feature>
<dbReference type="AlphaFoldDB" id="A0AAV7WMT9"/>
<organism evidence="2 3">
    <name type="scientific">Pleurodeles waltl</name>
    <name type="common">Iberian ribbed newt</name>
    <dbReference type="NCBI Taxonomy" id="8319"/>
    <lineage>
        <taxon>Eukaryota</taxon>
        <taxon>Metazoa</taxon>
        <taxon>Chordata</taxon>
        <taxon>Craniata</taxon>
        <taxon>Vertebrata</taxon>
        <taxon>Euteleostomi</taxon>
        <taxon>Amphibia</taxon>
        <taxon>Batrachia</taxon>
        <taxon>Caudata</taxon>
        <taxon>Salamandroidea</taxon>
        <taxon>Salamandridae</taxon>
        <taxon>Pleurodelinae</taxon>
        <taxon>Pleurodeles</taxon>
    </lineage>
</organism>
<evidence type="ECO:0000313" key="3">
    <source>
        <dbReference type="Proteomes" id="UP001066276"/>
    </source>
</evidence>
<dbReference type="Proteomes" id="UP001066276">
    <property type="component" value="Chromosome 1_1"/>
</dbReference>
<reference evidence="2" key="1">
    <citation type="journal article" date="2022" name="bioRxiv">
        <title>Sequencing and chromosome-scale assembly of the giantPleurodeles waltlgenome.</title>
        <authorList>
            <person name="Brown T."/>
            <person name="Elewa A."/>
            <person name="Iarovenko S."/>
            <person name="Subramanian E."/>
            <person name="Araus A.J."/>
            <person name="Petzold A."/>
            <person name="Susuki M."/>
            <person name="Suzuki K.-i.T."/>
            <person name="Hayashi T."/>
            <person name="Toyoda A."/>
            <person name="Oliveira C."/>
            <person name="Osipova E."/>
            <person name="Leigh N.D."/>
            <person name="Simon A."/>
            <person name="Yun M.H."/>
        </authorList>
    </citation>
    <scope>NUCLEOTIDE SEQUENCE</scope>
    <source>
        <strain evidence="2">20211129_DDA</strain>
        <tissue evidence="2">Liver</tissue>
    </source>
</reference>